<dbReference type="InterPro" id="IPR055180">
    <property type="entry name" value="HsdR_RecA-like_helicase_dom_2"/>
</dbReference>
<dbReference type="Pfam" id="PF22679">
    <property type="entry name" value="T1R_D3-like"/>
    <property type="match status" value="1"/>
</dbReference>
<evidence type="ECO:0000313" key="14">
    <source>
        <dbReference type="Proteomes" id="UP000184280"/>
    </source>
</evidence>
<dbReference type="RefSeq" id="WP_073042524.1">
    <property type="nucleotide sequence ID" value="NZ_FRCJ01000001.1"/>
</dbReference>
<dbReference type="Gene3D" id="3.40.50.300">
    <property type="entry name" value="P-loop containing nucleotide triphosphate hydrolases"/>
    <property type="match status" value="2"/>
</dbReference>
<accession>A0A1M7CSX0</accession>
<keyword evidence="6" id="KW-0680">Restriction system</keyword>
<keyword evidence="4" id="KW-0540">Nuclease</keyword>
<evidence type="ECO:0000259" key="12">
    <source>
        <dbReference type="SMART" id="SM00487"/>
    </source>
</evidence>
<organism evidence="13 14">
    <name type="scientific">Xylanibacter ruminicola</name>
    <name type="common">Prevotella ruminicola</name>
    <dbReference type="NCBI Taxonomy" id="839"/>
    <lineage>
        <taxon>Bacteria</taxon>
        <taxon>Pseudomonadati</taxon>
        <taxon>Bacteroidota</taxon>
        <taxon>Bacteroidia</taxon>
        <taxon>Bacteroidales</taxon>
        <taxon>Prevotellaceae</taxon>
        <taxon>Xylanibacter</taxon>
    </lineage>
</organism>
<dbReference type="InterPro" id="IPR014001">
    <property type="entry name" value="Helicase_ATP-bd"/>
</dbReference>
<name>A0A1M7CSX0_XYLRU</name>
<dbReference type="InterPro" id="IPR027417">
    <property type="entry name" value="P-loop_NTPase"/>
</dbReference>
<feature type="domain" description="Helicase ATP-binding" evidence="12">
    <location>
        <begin position="300"/>
        <end position="507"/>
    </location>
</feature>
<dbReference type="PANTHER" id="PTHR30195:SF15">
    <property type="entry name" value="TYPE I RESTRICTION ENZYME HINDI ENDONUCLEASE SUBUNIT"/>
    <property type="match status" value="1"/>
</dbReference>
<dbReference type="PANTHER" id="PTHR30195">
    <property type="entry name" value="TYPE I SITE-SPECIFIC DEOXYRIBONUCLEASE PROTEIN SUBUNIT M AND R"/>
    <property type="match status" value="1"/>
</dbReference>
<dbReference type="Gene3D" id="3.90.1570.50">
    <property type="match status" value="1"/>
</dbReference>
<evidence type="ECO:0000256" key="7">
    <source>
        <dbReference type="ARBA" id="ARBA00022759"/>
    </source>
</evidence>
<evidence type="ECO:0000256" key="11">
    <source>
        <dbReference type="SAM" id="Coils"/>
    </source>
</evidence>
<comment type="similarity">
    <text evidence="2">Belongs to the HsdR family.</text>
</comment>
<dbReference type="Proteomes" id="UP000184280">
    <property type="component" value="Unassembled WGS sequence"/>
</dbReference>
<dbReference type="Pfam" id="PF04313">
    <property type="entry name" value="HSDR_N"/>
    <property type="match status" value="1"/>
</dbReference>
<keyword evidence="7" id="KW-0255">Endonuclease</keyword>
<gene>
    <name evidence="13" type="ORF">SAMN04488494_0519</name>
</gene>
<dbReference type="GO" id="GO:0009307">
    <property type="term" value="P:DNA restriction-modification system"/>
    <property type="evidence" value="ECO:0007669"/>
    <property type="project" value="UniProtKB-KW"/>
</dbReference>
<feature type="coiled-coil region" evidence="11">
    <location>
        <begin position="713"/>
        <end position="769"/>
    </location>
</feature>
<evidence type="ECO:0000256" key="8">
    <source>
        <dbReference type="ARBA" id="ARBA00022801"/>
    </source>
</evidence>
<evidence type="ECO:0000313" key="13">
    <source>
        <dbReference type="EMBL" id="SHL70326.1"/>
    </source>
</evidence>
<evidence type="ECO:0000256" key="9">
    <source>
        <dbReference type="ARBA" id="ARBA00022840"/>
    </source>
</evidence>
<dbReference type="AlphaFoldDB" id="A0A1M7CSX0"/>
<keyword evidence="10" id="KW-0238">DNA-binding</keyword>
<evidence type="ECO:0000256" key="10">
    <source>
        <dbReference type="ARBA" id="ARBA00023125"/>
    </source>
</evidence>
<dbReference type="SUPFAM" id="SSF52540">
    <property type="entry name" value="P-loop containing nucleoside triphosphate hydrolases"/>
    <property type="match status" value="1"/>
</dbReference>
<dbReference type="EC" id="3.1.21.3" evidence="3"/>
<evidence type="ECO:0000256" key="1">
    <source>
        <dbReference type="ARBA" id="ARBA00000851"/>
    </source>
</evidence>
<dbReference type="GO" id="GO:0005524">
    <property type="term" value="F:ATP binding"/>
    <property type="evidence" value="ECO:0007669"/>
    <property type="project" value="UniProtKB-KW"/>
</dbReference>
<evidence type="ECO:0000256" key="4">
    <source>
        <dbReference type="ARBA" id="ARBA00022722"/>
    </source>
</evidence>
<dbReference type="OrthoDB" id="9758243at2"/>
<dbReference type="GO" id="GO:0009035">
    <property type="term" value="F:type I site-specific deoxyribonuclease activity"/>
    <property type="evidence" value="ECO:0007669"/>
    <property type="project" value="UniProtKB-EC"/>
</dbReference>
<sequence length="1054" mass="122765">MSEFSEDSRVKFPALIHLVGMGFEYVSSNNSAKPQDQQEPFDPQTNILVDKFKKAFLNLNPELTEEDAEKKLADIQTSVSYKDLGRYFYNEILMEPGVGRIVDFSSEEAFKKNNTFQVTTEMTCGDKKSDNFRPDITLFINGLPLAFIEVKPDNNHEGIQAEANRMKVRFQNPKFRSYINITQMMMFSNDMEYDTDNVVPTQGAFYATTGLTNTKYNLFREEGQDSFNIPQVVTQIPQEKIDYILADNNKHAFRSTEWFNRLLETLGPTKRMINSLFTFERFYFFLKYGIAYVDEPNGLQKHIMRYPQVFAAKAIEQRLEEGIDRGVIWHTQGSGKTALSYYCVKFLTDYYSKKGISPQFFFIVDRLDLLQQAHLEFKKRGLRVRIAEDKDDFKKIISSNLTTQNTKGEREITVVNIQKFSSDARATSKNDYNLENKRIYFIDEAHRDYSADGCFLKNLMASDRNAIKIALTGTPIISREFNTKDIFGEYIHTYFYNSSIADGYTLRLMREKIASNFKIRMQEILEQIKVKENSVKPDIVYSHESFVQPLLDYIMNDLKSFRTKGKDYRNVGGMMICSSSAQAKLMFQLFLANYADPQEREYKTDEQGVGYWASVPPTTIDAKVGPCAKGCYRAALILDKEGTKDSREKWINLYKQGKIDLLIVFQMLQTGFDAPRLKKLYLNRQAKDHNLLQTLTRVNRPYLSLPYGHVVDFANIEAEYNKTNAQYQKELEEETGDSSETYTKLFVSVEEAVKRVKDANNVLKEYDVNNLDIFARQVNLISDKKELHTIEHALENVRDLENMLVAQGTETEDLVTIKEIKNLLKIVTRRLDWVNFEQSTNEQESLQQMLNEQLENISFSFYKEGEGELVLQQQFKETVRSTRQQLSQCIDPEDPQFVSLLDEFKRVLKKKDMEEQEFNMAERVANLNDILKRVSILNEKDRILSLQYHNDLKFARIHKRLEQREQQESTTPNPYGWSKNKQKLNAVLLSIKEKTDDCYMHNEDLTSNAEYFTRKIVTFISQTFDVEQIGSTRPVRQYIGEVINREYQNERRAM</sequence>
<dbReference type="InterPro" id="IPR051268">
    <property type="entry name" value="Type-I_R_enzyme_R_subunit"/>
</dbReference>
<keyword evidence="5" id="KW-0547">Nucleotide-binding</keyword>
<protein>
    <recommendedName>
        <fullName evidence="3">type I site-specific deoxyribonuclease</fullName>
        <ecNumber evidence="3">3.1.21.3</ecNumber>
    </recommendedName>
</protein>
<dbReference type="InterPro" id="IPR040980">
    <property type="entry name" value="SWI2_SNF2"/>
</dbReference>
<keyword evidence="8" id="KW-0378">Hydrolase</keyword>
<dbReference type="GO" id="GO:0003677">
    <property type="term" value="F:DNA binding"/>
    <property type="evidence" value="ECO:0007669"/>
    <property type="project" value="UniProtKB-KW"/>
</dbReference>
<evidence type="ECO:0000256" key="3">
    <source>
        <dbReference type="ARBA" id="ARBA00012654"/>
    </source>
</evidence>
<keyword evidence="11" id="KW-0175">Coiled coil</keyword>
<dbReference type="CDD" id="cd22332">
    <property type="entry name" value="HsdR_N"/>
    <property type="match status" value="1"/>
</dbReference>
<comment type="catalytic activity">
    <reaction evidence="1">
        <text>Endonucleolytic cleavage of DNA to give random double-stranded fragments with terminal 5'-phosphates, ATP is simultaneously hydrolyzed.</text>
        <dbReference type="EC" id="3.1.21.3"/>
    </reaction>
</comment>
<dbReference type="SMART" id="SM00487">
    <property type="entry name" value="DEXDc"/>
    <property type="match status" value="1"/>
</dbReference>
<evidence type="ECO:0000256" key="6">
    <source>
        <dbReference type="ARBA" id="ARBA00022747"/>
    </source>
</evidence>
<keyword evidence="9" id="KW-0067">ATP-binding</keyword>
<dbReference type="InterPro" id="IPR007409">
    <property type="entry name" value="Restrct_endonuc_type1_HsdR_N"/>
</dbReference>
<dbReference type="EMBL" id="FRCJ01000001">
    <property type="protein sequence ID" value="SHL70326.1"/>
    <property type="molecule type" value="Genomic_DNA"/>
</dbReference>
<reference evidence="13 14" key="1">
    <citation type="submission" date="2016-11" db="EMBL/GenBank/DDBJ databases">
        <authorList>
            <person name="Jaros S."/>
            <person name="Januszkiewicz K."/>
            <person name="Wedrychowicz H."/>
        </authorList>
    </citation>
    <scope>NUCLEOTIDE SEQUENCE [LARGE SCALE GENOMIC DNA]</scope>
    <source>
        <strain evidence="13 14">BPI-34</strain>
    </source>
</reference>
<evidence type="ECO:0000256" key="5">
    <source>
        <dbReference type="ARBA" id="ARBA00022741"/>
    </source>
</evidence>
<proteinExistence type="inferred from homology"/>
<evidence type="ECO:0000256" key="2">
    <source>
        <dbReference type="ARBA" id="ARBA00008598"/>
    </source>
</evidence>
<dbReference type="Pfam" id="PF18766">
    <property type="entry name" value="SWI2_SNF2"/>
    <property type="match status" value="1"/>
</dbReference>